<feature type="region of interest" description="Disordered" evidence="1">
    <location>
        <begin position="51"/>
        <end position="70"/>
    </location>
</feature>
<sequence length="70" mass="7385">MAAASSTRRGGEPAWPTAGGEGARQRGGPIRRAAPAMDDFAWMAAAAVPLNRRPRRGEAIQVKSNTEPID</sequence>
<dbReference type="EnsemblPlants" id="ONIVA01G15010.1">
    <property type="protein sequence ID" value="ONIVA01G15010.1"/>
    <property type="gene ID" value="ONIVA01G15010"/>
</dbReference>
<evidence type="ECO:0000256" key="1">
    <source>
        <dbReference type="SAM" id="MobiDB-lite"/>
    </source>
</evidence>
<accession>A0A0E0FKL8</accession>
<name>A0A0E0FKL8_ORYNI</name>
<organism evidence="2">
    <name type="scientific">Oryza nivara</name>
    <name type="common">Indian wild rice</name>
    <name type="synonym">Oryza sativa f. spontanea</name>
    <dbReference type="NCBI Taxonomy" id="4536"/>
    <lineage>
        <taxon>Eukaryota</taxon>
        <taxon>Viridiplantae</taxon>
        <taxon>Streptophyta</taxon>
        <taxon>Embryophyta</taxon>
        <taxon>Tracheophyta</taxon>
        <taxon>Spermatophyta</taxon>
        <taxon>Magnoliopsida</taxon>
        <taxon>Liliopsida</taxon>
        <taxon>Poales</taxon>
        <taxon>Poaceae</taxon>
        <taxon>BOP clade</taxon>
        <taxon>Oryzoideae</taxon>
        <taxon>Oryzeae</taxon>
        <taxon>Oryzinae</taxon>
        <taxon>Oryza</taxon>
    </lineage>
</organism>
<dbReference type="Proteomes" id="UP000006591">
    <property type="component" value="Chromosome 1"/>
</dbReference>
<reference evidence="2" key="2">
    <citation type="submission" date="2018-04" db="EMBL/GenBank/DDBJ databases">
        <title>OnivRS2 (Oryza nivara Reference Sequence Version 2).</title>
        <authorList>
            <person name="Zhang J."/>
            <person name="Kudrna D."/>
            <person name="Lee S."/>
            <person name="Talag J."/>
            <person name="Rajasekar S."/>
            <person name="Welchert J."/>
            <person name="Hsing Y.-I."/>
            <person name="Wing R.A."/>
        </authorList>
    </citation>
    <scope>NUCLEOTIDE SEQUENCE [LARGE SCALE GENOMIC DNA]</scope>
</reference>
<dbReference type="AlphaFoldDB" id="A0A0E0FKL8"/>
<reference evidence="2" key="1">
    <citation type="submission" date="2015-04" db="UniProtKB">
        <authorList>
            <consortium name="EnsemblPlants"/>
        </authorList>
    </citation>
    <scope>IDENTIFICATION</scope>
    <source>
        <strain evidence="2">SL10</strain>
    </source>
</reference>
<keyword evidence="3" id="KW-1185">Reference proteome</keyword>
<proteinExistence type="predicted"/>
<dbReference type="HOGENOM" id="CLU_2762111_0_0_1"/>
<dbReference type="Gramene" id="ONIVA01G15010.1">
    <property type="protein sequence ID" value="ONIVA01G15010.1"/>
    <property type="gene ID" value="ONIVA01G15010"/>
</dbReference>
<protein>
    <submittedName>
        <fullName evidence="2">Uncharacterized protein</fullName>
    </submittedName>
</protein>
<evidence type="ECO:0000313" key="2">
    <source>
        <dbReference type="EnsemblPlants" id="ONIVA01G15010.1"/>
    </source>
</evidence>
<evidence type="ECO:0000313" key="3">
    <source>
        <dbReference type="Proteomes" id="UP000006591"/>
    </source>
</evidence>
<feature type="region of interest" description="Disordered" evidence="1">
    <location>
        <begin position="1"/>
        <end position="32"/>
    </location>
</feature>